<name>A0A1G6BRI7_9HYPH</name>
<dbReference type="RefSeq" id="WP_090876038.1">
    <property type="nucleotide sequence ID" value="NZ_FMXQ01000003.1"/>
</dbReference>
<dbReference type="EMBL" id="FMXQ01000003">
    <property type="protein sequence ID" value="SDB23218.1"/>
    <property type="molecule type" value="Genomic_DNA"/>
</dbReference>
<dbReference type="InterPro" id="IPR001279">
    <property type="entry name" value="Metallo-B-lactamas"/>
</dbReference>
<dbReference type="Proteomes" id="UP000199071">
    <property type="component" value="Unassembled WGS sequence"/>
</dbReference>
<keyword evidence="3" id="KW-1185">Reference proteome</keyword>
<dbReference type="STRING" id="665467.SAMN02982931_01762"/>
<gene>
    <name evidence="2" type="ORF">SAMN02982931_01762</name>
</gene>
<dbReference type="Gene3D" id="3.60.15.10">
    <property type="entry name" value="Ribonuclease Z/Hydroxyacylglutathione hydrolase-like"/>
    <property type="match status" value="1"/>
</dbReference>
<dbReference type="PANTHER" id="PTHR42951">
    <property type="entry name" value="METALLO-BETA-LACTAMASE DOMAIN-CONTAINING"/>
    <property type="match status" value="1"/>
</dbReference>
<evidence type="ECO:0000259" key="1">
    <source>
        <dbReference type="SMART" id="SM00849"/>
    </source>
</evidence>
<evidence type="ECO:0000313" key="3">
    <source>
        <dbReference type="Proteomes" id="UP000199071"/>
    </source>
</evidence>
<dbReference type="AlphaFoldDB" id="A0A1G6BRI7"/>
<dbReference type="Pfam" id="PF00753">
    <property type="entry name" value="Lactamase_B"/>
    <property type="match status" value="1"/>
</dbReference>
<organism evidence="2 3">
    <name type="scientific">Bauldia litoralis</name>
    <dbReference type="NCBI Taxonomy" id="665467"/>
    <lineage>
        <taxon>Bacteria</taxon>
        <taxon>Pseudomonadati</taxon>
        <taxon>Pseudomonadota</taxon>
        <taxon>Alphaproteobacteria</taxon>
        <taxon>Hyphomicrobiales</taxon>
        <taxon>Kaistiaceae</taxon>
        <taxon>Bauldia</taxon>
    </lineage>
</organism>
<dbReference type="InterPro" id="IPR050855">
    <property type="entry name" value="NDM-1-like"/>
</dbReference>
<sequence>MKIEDGLHLVLSGGAGFDLSDAFDCNVFMIAAGDTWLLFDAGAGRAPDRFAEILAGDGIDPGSVGHLFLTHGHADHSGGAAALRERFGLRTYAGAATAKMVSGGDTAGISLERAIEGGVYPADYRYRACPIDTVVETANPLQFGPVTVEMIETPGHSFDHVSYLVTTPTRRILVGGDALFCGGKVAIQDIYDCNIGAVCSTVRTLAARDFDTLLPGHLNFSLSDARRHADAAMEYVVRFACPPSIIA</sequence>
<accession>A0A1G6BRI7</accession>
<dbReference type="InterPro" id="IPR036866">
    <property type="entry name" value="RibonucZ/Hydroxyglut_hydro"/>
</dbReference>
<dbReference type="SUPFAM" id="SSF56281">
    <property type="entry name" value="Metallo-hydrolase/oxidoreductase"/>
    <property type="match status" value="1"/>
</dbReference>
<proteinExistence type="predicted"/>
<feature type="domain" description="Metallo-beta-lactamase" evidence="1">
    <location>
        <begin position="24"/>
        <end position="217"/>
    </location>
</feature>
<evidence type="ECO:0000313" key="2">
    <source>
        <dbReference type="EMBL" id="SDB23218.1"/>
    </source>
</evidence>
<reference evidence="2 3" key="1">
    <citation type="submission" date="2016-10" db="EMBL/GenBank/DDBJ databases">
        <authorList>
            <person name="de Groot N.N."/>
        </authorList>
    </citation>
    <scope>NUCLEOTIDE SEQUENCE [LARGE SCALE GENOMIC DNA]</scope>
    <source>
        <strain evidence="2 3">ATCC 35022</strain>
    </source>
</reference>
<protein>
    <submittedName>
        <fullName evidence="2">Glyoxylase, beta-lactamase superfamily II</fullName>
    </submittedName>
</protein>
<dbReference type="SMART" id="SM00849">
    <property type="entry name" value="Lactamase_B"/>
    <property type="match status" value="1"/>
</dbReference>
<dbReference type="OrthoDB" id="9773738at2"/>